<feature type="non-terminal residue" evidence="3">
    <location>
        <position position="1"/>
    </location>
</feature>
<dbReference type="AlphaFoldDB" id="A0A916LKY5"/>
<dbReference type="Gene3D" id="3.30.450.40">
    <property type="match status" value="2"/>
</dbReference>
<dbReference type="SUPFAM" id="SSF55781">
    <property type="entry name" value="GAF domain-like"/>
    <property type="match status" value="2"/>
</dbReference>
<organism evidence="3 4">
    <name type="scientific">Kryptobacter tengchongensis</name>
    <dbReference type="NCBI Taxonomy" id="1643429"/>
    <lineage>
        <taxon>Bacteria</taxon>
        <taxon>Pseudomonadati</taxon>
        <taxon>Candidatus Kryptoniota</taxon>
        <taxon>Candidatus Kryptobacter</taxon>
    </lineage>
</organism>
<protein>
    <submittedName>
        <fullName evidence="3">HAMP domain-containing protein</fullName>
    </submittedName>
</protein>
<proteinExistence type="predicted"/>
<sequence>SSHRTISYAVFCLKKKKKILSPFLAFFLILVTAGLIYFNEHVLINNFEYYARSKVDVLLSNLKHEIEAHLVKGEVDNLFKFISSYKNFPDVKLIAIFDSAGNLMFYMGDRNEISLNLLRQPNVLRYNPDKKLYEIFSPVKGENGNVANILLKVEVVPYRERITKTNLLIFSVIAFIIILSFIGIVSSFNRRIIKPVSRVSGLMQDIARGVYNVQLEVPQSSEIHEFAENFNQMVKLLDEKERRLEKQKSQFKIISEISRLGLDIKSTDEFFKKVVELIRDEFNFLNVLYYVVDSSKKLRLEAISGYLENYMDENYTLEVGYGIPGSAALLGDMVVINDVSKSPQFIPLYEAPIQSEMAIPVRKKGKVVGVLDISSEKVNAFTAEDVRVFRTISETITVILEKFDSTMENIKLLFKIESVYKLTRDLVLVKDIDKIFENAVKIIYSVLGKKEVVVEIYERVGDLLVMRSIYGSLKEPLPYEYVQSINEGIIGRAVKEKNSVYIPDLILEPETKKFYKTTSSEVVVPLIINNEVVGVINCESEGINAFDNVDILVLQTIADMLSIAIQNANMYQKIYESESKYKTIFENSSEAIFRIDQAGKFI</sequence>
<dbReference type="InterPro" id="IPR029016">
    <property type="entry name" value="GAF-like_dom_sf"/>
</dbReference>
<evidence type="ECO:0000259" key="2">
    <source>
        <dbReference type="PROSITE" id="PS50885"/>
    </source>
</evidence>
<gene>
    <name evidence="3" type="ORF">JGI25_01579</name>
</gene>
<dbReference type="SUPFAM" id="SSF158472">
    <property type="entry name" value="HAMP domain-like"/>
    <property type="match status" value="1"/>
</dbReference>
<dbReference type="Gene3D" id="6.10.340.10">
    <property type="match status" value="1"/>
</dbReference>
<comment type="caution">
    <text evidence="3">The sequence shown here is derived from an EMBL/GenBank/DDBJ whole genome shotgun (WGS) entry which is preliminary data.</text>
</comment>
<evidence type="ECO:0000313" key="3">
    <source>
        <dbReference type="EMBL" id="CUT05403.1"/>
    </source>
</evidence>
<dbReference type="CDD" id="cd06225">
    <property type="entry name" value="HAMP"/>
    <property type="match status" value="1"/>
</dbReference>
<reference evidence="3 4" key="1">
    <citation type="submission" date="2015-11" db="EMBL/GenBank/DDBJ databases">
        <authorList>
            <person name="Varghese N."/>
        </authorList>
    </citation>
    <scope>NUCLEOTIDE SEQUENCE [LARGE SCALE GENOMIC DNA]</scope>
    <source>
        <strain evidence="3 4">JGI-25</strain>
    </source>
</reference>
<keyword evidence="1" id="KW-0472">Membrane</keyword>
<name>A0A916LKY5_KRYT1</name>
<keyword evidence="1" id="KW-1133">Transmembrane helix</keyword>
<dbReference type="EMBL" id="CZVV01000163">
    <property type="protein sequence ID" value="CUT05403.1"/>
    <property type="molecule type" value="Genomic_DNA"/>
</dbReference>
<dbReference type="GO" id="GO:0007165">
    <property type="term" value="P:signal transduction"/>
    <property type="evidence" value="ECO:0007669"/>
    <property type="project" value="InterPro"/>
</dbReference>
<feature type="domain" description="HAMP" evidence="2">
    <location>
        <begin position="190"/>
        <end position="242"/>
    </location>
</feature>
<dbReference type="Proteomes" id="UP000243105">
    <property type="component" value="Unassembled WGS sequence"/>
</dbReference>
<dbReference type="Pfam" id="PF00672">
    <property type="entry name" value="HAMP"/>
    <property type="match status" value="1"/>
</dbReference>
<evidence type="ECO:0000313" key="4">
    <source>
        <dbReference type="Proteomes" id="UP000243105"/>
    </source>
</evidence>
<dbReference type="SMART" id="SM00304">
    <property type="entry name" value="HAMP"/>
    <property type="match status" value="1"/>
</dbReference>
<dbReference type="Pfam" id="PF13185">
    <property type="entry name" value="GAF_2"/>
    <property type="match status" value="2"/>
</dbReference>
<evidence type="ECO:0000256" key="1">
    <source>
        <dbReference type="SAM" id="Phobius"/>
    </source>
</evidence>
<dbReference type="InterPro" id="IPR003660">
    <property type="entry name" value="HAMP_dom"/>
</dbReference>
<accession>A0A916LKY5</accession>
<feature type="transmembrane region" description="Helical" evidence="1">
    <location>
        <begin position="20"/>
        <end position="38"/>
    </location>
</feature>
<keyword evidence="1" id="KW-0812">Transmembrane</keyword>
<dbReference type="GO" id="GO:0016020">
    <property type="term" value="C:membrane"/>
    <property type="evidence" value="ECO:0007669"/>
    <property type="project" value="InterPro"/>
</dbReference>
<feature type="transmembrane region" description="Helical" evidence="1">
    <location>
        <begin position="167"/>
        <end position="188"/>
    </location>
</feature>
<dbReference type="SMART" id="SM00065">
    <property type="entry name" value="GAF"/>
    <property type="match status" value="2"/>
</dbReference>
<dbReference type="InterPro" id="IPR003018">
    <property type="entry name" value="GAF"/>
</dbReference>
<dbReference type="PROSITE" id="PS50885">
    <property type="entry name" value="HAMP"/>
    <property type="match status" value="1"/>
</dbReference>